<feature type="domain" description="HTH cro/C1-type" evidence="1">
    <location>
        <begin position="39"/>
        <end position="93"/>
    </location>
</feature>
<dbReference type="AlphaFoldDB" id="A0A222YSB0"/>
<evidence type="ECO:0000313" key="2">
    <source>
        <dbReference type="EMBL" id="ASR73328.1"/>
    </source>
</evidence>
<accession>A0A222YSB0</accession>
<proteinExistence type="predicted"/>
<dbReference type="PROSITE" id="PS50943">
    <property type="entry name" value="HTH_CROC1"/>
    <property type="match status" value="1"/>
</dbReference>
<dbReference type="RefSeq" id="WP_172691904.1">
    <property type="nucleotide sequence ID" value="NZ_MF543359.1"/>
</dbReference>
<dbReference type="InterPro" id="IPR010982">
    <property type="entry name" value="Lambda_DNA-bd_dom_sf"/>
</dbReference>
<dbReference type="EMBL" id="MF543359">
    <property type="protein sequence ID" value="ASR73328.1"/>
    <property type="molecule type" value="Genomic_DNA"/>
</dbReference>
<keyword evidence="2" id="KW-0614">Plasmid</keyword>
<dbReference type="Pfam" id="PF01381">
    <property type="entry name" value="HTH_3"/>
    <property type="match status" value="1"/>
</dbReference>
<dbReference type="InterPro" id="IPR001387">
    <property type="entry name" value="Cro/C1-type_HTH"/>
</dbReference>
<dbReference type="SMART" id="SM00530">
    <property type="entry name" value="HTH_XRE"/>
    <property type="match status" value="1"/>
</dbReference>
<dbReference type="CDD" id="cd00093">
    <property type="entry name" value="HTH_XRE"/>
    <property type="match status" value="1"/>
</dbReference>
<sequence>MSKVKGIAWEHVRNELMSNPEVQAAYEAEERKERLQAMLAEWRHHAGLTRAQVAERMGVTPPTVSRMESNVIKASIETLARYARACGVKHPQITL</sequence>
<dbReference type="Gene3D" id="1.10.260.40">
    <property type="entry name" value="lambda repressor-like DNA-binding domains"/>
    <property type="match status" value="1"/>
</dbReference>
<dbReference type="GO" id="GO:0003677">
    <property type="term" value="F:DNA binding"/>
    <property type="evidence" value="ECO:0007669"/>
    <property type="project" value="InterPro"/>
</dbReference>
<protein>
    <submittedName>
        <fullName evidence="2">Helix-turn-helix protein</fullName>
    </submittedName>
</protein>
<name>A0A222YSB0_SALSP</name>
<dbReference type="SUPFAM" id="SSF47413">
    <property type="entry name" value="lambda repressor-like DNA-binding domains"/>
    <property type="match status" value="1"/>
</dbReference>
<reference evidence="2" key="1">
    <citation type="journal article" date="2017" name="Eurosurveillance">
        <title>Novel plasmid-mediated colistin resistance mcr-4 gene in Salmonella and Escherichia coli, Italy 2013, Spain and Belgium, 2015 to 2016.</title>
        <authorList>
            <person name="Carattoli A."/>
            <person name="Villa L."/>
            <person name="Feudi C."/>
            <person name="Curcio L."/>
            <person name="Orsini S."/>
            <person name="Luppi A."/>
            <person name="Pezzotti P."/>
            <person name="Magistrali C.F."/>
        </authorList>
    </citation>
    <scope>NUCLEOTIDE SEQUENCE</scope>
    <source>
        <strain evidence="2">R3445</strain>
        <plasmid evidence="2">pMCR_R3445</plasmid>
    </source>
</reference>
<organism evidence="2">
    <name type="scientific">Salmonella sp</name>
    <dbReference type="NCBI Taxonomy" id="599"/>
    <lineage>
        <taxon>Bacteria</taxon>
        <taxon>Pseudomonadati</taxon>
        <taxon>Pseudomonadota</taxon>
        <taxon>Gammaproteobacteria</taxon>
        <taxon>Enterobacterales</taxon>
        <taxon>Enterobacteriaceae</taxon>
        <taxon>Salmonella</taxon>
    </lineage>
</organism>
<geneLocation type="plasmid" evidence="2">
    <name>pMCR_R3445</name>
</geneLocation>
<evidence type="ECO:0000259" key="1">
    <source>
        <dbReference type="PROSITE" id="PS50943"/>
    </source>
</evidence>